<evidence type="ECO:0000256" key="4">
    <source>
        <dbReference type="ARBA" id="ARBA00022801"/>
    </source>
</evidence>
<dbReference type="Pfam" id="PF01726">
    <property type="entry name" value="LexA_DNA_bind"/>
    <property type="match status" value="1"/>
</dbReference>
<protein>
    <submittedName>
        <fullName evidence="12">LexA DNA binding domain protein</fullName>
    </submittedName>
</protein>
<dbReference type="SUPFAM" id="SSF46785">
    <property type="entry name" value="Winged helix' DNA-binding domain"/>
    <property type="match status" value="1"/>
</dbReference>
<feature type="domain" description="LexA repressor DNA-binding" evidence="11">
    <location>
        <begin position="1"/>
        <end position="65"/>
    </location>
</feature>
<dbReference type="InterPro" id="IPR050077">
    <property type="entry name" value="LexA_repressor"/>
</dbReference>
<evidence type="ECO:0000256" key="1">
    <source>
        <dbReference type="ARBA" id="ARBA00022491"/>
    </source>
</evidence>
<gene>
    <name evidence="12" type="ORF">HMPREF0083_00985</name>
</gene>
<dbReference type="GO" id="GO:0006260">
    <property type="term" value="P:DNA replication"/>
    <property type="evidence" value="ECO:0007669"/>
    <property type="project" value="UniProtKB-KW"/>
</dbReference>
<comment type="caution">
    <text evidence="12">The sequence shown here is derived from an EMBL/GenBank/DDBJ whole genome shotgun (WGS) entry which is preliminary data.</text>
</comment>
<keyword evidence="4" id="KW-0378">Hydrolase</keyword>
<evidence type="ECO:0000256" key="5">
    <source>
        <dbReference type="ARBA" id="ARBA00022813"/>
    </source>
</evidence>
<dbReference type="GO" id="GO:0009432">
    <property type="term" value="P:SOS response"/>
    <property type="evidence" value="ECO:0007669"/>
    <property type="project" value="UniProtKB-KW"/>
</dbReference>
<organism evidence="12 13">
    <name type="scientific">Aneurinibacillus aneurinilyticus ATCC 12856</name>
    <dbReference type="NCBI Taxonomy" id="649747"/>
    <lineage>
        <taxon>Bacteria</taxon>
        <taxon>Bacillati</taxon>
        <taxon>Bacillota</taxon>
        <taxon>Bacilli</taxon>
        <taxon>Bacillales</taxon>
        <taxon>Paenibacillaceae</taxon>
        <taxon>Aneurinibacillus group</taxon>
        <taxon>Aneurinibacillus</taxon>
    </lineage>
</organism>
<keyword evidence="9" id="KW-0234">DNA repair</keyword>
<proteinExistence type="predicted"/>
<reference evidence="12 13" key="1">
    <citation type="submission" date="2013-08" db="EMBL/GenBank/DDBJ databases">
        <authorList>
            <person name="Weinstock G."/>
            <person name="Sodergren E."/>
            <person name="Wylie T."/>
            <person name="Fulton L."/>
            <person name="Fulton R."/>
            <person name="Fronick C."/>
            <person name="O'Laughlin M."/>
            <person name="Godfrey J."/>
            <person name="Miner T."/>
            <person name="Herter B."/>
            <person name="Appelbaum E."/>
            <person name="Cordes M."/>
            <person name="Lek S."/>
            <person name="Wollam A."/>
            <person name="Pepin K.H."/>
            <person name="Palsikar V.B."/>
            <person name="Mitreva M."/>
            <person name="Wilson R.K."/>
        </authorList>
    </citation>
    <scope>NUCLEOTIDE SEQUENCE [LARGE SCALE GENOMIC DNA]</scope>
    <source>
        <strain evidence="12 13">ATCC 12856</strain>
    </source>
</reference>
<keyword evidence="13" id="KW-1185">Reference proteome</keyword>
<evidence type="ECO:0000259" key="11">
    <source>
        <dbReference type="Pfam" id="PF01726"/>
    </source>
</evidence>
<evidence type="ECO:0000256" key="7">
    <source>
        <dbReference type="ARBA" id="ARBA00023125"/>
    </source>
</evidence>
<dbReference type="GO" id="GO:0004252">
    <property type="term" value="F:serine-type endopeptidase activity"/>
    <property type="evidence" value="ECO:0007669"/>
    <property type="project" value="InterPro"/>
</dbReference>
<dbReference type="GO" id="GO:0006281">
    <property type="term" value="P:DNA repair"/>
    <property type="evidence" value="ECO:0007669"/>
    <property type="project" value="UniProtKB-KW"/>
</dbReference>
<keyword evidence="10" id="KW-0742">SOS response</keyword>
<evidence type="ECO:0000313" key="12">
    <source>
        <dbReference type="EMBL" id="ERI10873.1"/>
    </source>
</evidence>
<keyword evidence="3" id="KW-0227">DNA damage</keyword>
<sequence length="76" mass="8650">MKQLPKRQQEIFDFIKKEVKEKGFPPTIREIGEAVGLASSSTVHSHLARLEKKGLIMRDPSKPRALTILHSEEENV</sequence>
<name>U1X8K5_ANEAE</name>
<dbReference type="EMBL" id="AWSJ01000064">
    <property type="protein sequence ID" value="ERI10873.1"/>
    <property type="molecule type" value="Genomic_DNA"/>
</dbReference>
<dbReference type="InterPro" id="IPR006199">
    <property type="entry name" value="LexA_DNA-bd_dom"/>
</dbReference>
<keyword evidence="6" id="KW-0805">Transcription regulation</keyword>
<dbReference type="HOGENOM" id="CLU_066192_57_1_9"/>
<evidence type="ECO:0000256" key="6">
    <source>
        <dbReference type="ARBA" id="ARBA00023015"/>
    </source>
</evidence>
<dbReference type="FunFam" id="1.10.10.10:FF:000009">
    <property type="entry name" value="LexA repressor"/>
    <property type="match status" value="1"/>
</dbReference>
<dbReference type="GO" id="GO:0006508">
    <property type="term" value="P:proteolysis"/>
    <property type="evidence" value="ECO:0007669"/>
    <property type="project" value="InterPro"/>
</dbReference>
<dbReference type="PANTHER" id="PTHR33516:SF2">
    <property type="entry name" value="LEXA REPRESSOR-RELATED"/>
    <property type="match status" value="1"/>
</dbReference>
<dbReference type="eggNOG" id="COG1974">
    <property type="taxonomic scope" value="Bacteria"/>
</dbReference>
<dbReference type="PANTHER" id="PTHR33516">
    <property type="entry name" value="LEXA REPRESSOR"/>
    <property type="match status" value="1"/>
</dbReference>
<keyword evidence="5" id="KW-0068">Autocatalytic cleavage</keyword>
<dbReference type="GO" id="GO:0003677">
    <property type="term" value="F:DNA binding"/>
    <property type="evidence" value="ECO:0007669"/>
    <property type="project" value="UniProtKB-KW"/>
</dbReference>
<evidence type="ECO:0000256" key="8">
    <source>
        <dbReference type="ARBA" id="ARBA00023163"/>
    </source>
</evidence>
<evidence type="ECO:0000313" key="13">
    <source>
        <dbReference type="Proteomes" id="UP000016511"/>
    </source>
</evidence>
<dbReference type="AlphaFoldDB" id="U1X8K5"/>
<evidence type="ECO:0000256" key="3">
    <source>
        <dbReference type="ARBA" id="ARBA00022763"/>
    </source>
</evidence>
<dbReference type="InterPro" id="IPR036390">
    <property type="entry name" value="WH_DNA-bd_sf"/>
</dbReference>
<keyword evidence="8" id="KW-0804">Transcription</keyword>
<dbReference type="STRING" id="649747.HMPREF0083_00985"/>
<dbReference type="InterPro" id="IPR036388">
    <property type="entry name" value="WH-like_DNA-bd_sf"/>
</dbReference>
<evidence type="ECO:0000256" key="10">
    <source>
        <dbReference type="ARBA" id="ARBA00023236"/>
    </source>
</evidence>
<accession>U1X8K5</accession>
<keyword evidence="2" id="KW-0235">DNA replication</keyword>
<keyword evidence="1" id="KW-0678">Repressor</keyword>
<evidence type="ECO:0000256" key="9">
    <source>
        <dbReference type="ARBA" id="ARBA00023204"/>
    </source>
</evidence>
<evidence type="ECO:0000256" key="2">
    <source>
        <dbReference type="ARBA" id="ARBA00022705"/>
    </source>
</evidence>
<dbReference type="PATRIC" id="fig|649747.3.peg.891"/>
<dbReference type="Proteomes" id="UP000016511">
    <property type="component" value="Unassembled WGS sequence"/>
</dbReference>
<keyword evidence="7" id="KW-0238">DNA-binding</keyword>
<dbReference type="Gene3D" id="1.10.10.10">
    <property type="entry name" value="Winged helix-like DNA-binding domain superfamily/Winged helix DNA-binding domain"/>
    <property type="match status" value="1"/>
</dbReference>